<evidence type="ECO:0000313" key="3">
    <source>
        <dbReference type="EMBL" id="CAF4948358.1"/>
    </source>
</evidence>
<comment type="similarity">
    <text evidence="1">Belongs to the protein-tyrosine phosphatase family. Non-receptor class myotubularin subfamily.</text>
</comment>
<proteinExistence type="inferred from homology"/>
<gene>
    <name evidence="3" type="ORF">UJA718_LOCUS47634</name>
</gene>
<feature type="domain" description="Myotubularin phosphatase" evidence="2">
    <location>
        <begin position="1"/>
        <end position="49"/>
    </location>
</feature>
<evidence type="ECO:0000259" key="2">
    <source>
        <dbReference type="PROSITE" id="PS51339"/>
    </source>
</evidence>
<dbReference type="PANTHER" id="PTHR10807:SF73">
    <property type="entry name" value="LD06050P"/>
    <property type="match status" value="1"/>
</dbReference>
<dbReference type="SUPFAM" id="SSF52799">
    <property type="entry name" value="(Phosphotyrosine protein) phosphatases II"/>
    <property type="match status" value="1"/>
</dbReference>
<dbReference type="GO" id="GO:0010507">
    <property type="term" value="P:negative regulation of autophagy"/>
    <property type="evidence" value="ECO:0007669"/>
    <property type="project" value="TreeGrafter"/>
</dbReference>
<sequence>MDNYLLETSVLVHGSDGWDTTLLVTSLAQVLLHPDCRTITGFEALIERE</sequence>
<dbReference type="Pfam" id="PF06602">
    <property type="entry name" value="Myotub-related"/>
    <property type="match status" value="1"/>
</dbReference>
<dbReference type="Proteomes" id="UP000663873">
    <property type="component" value="Unassembled WGS sequence"/>
</dbReference>
<keyword evidence="4" id="KW-1185">Reference proteome</keyword>
<dbReference type="PROSITE" id="PS51339">
    <property type="entry name" value="PPASE_MYOTUBULARIN"/>
    <property type="match status" value="1"/>
</dbReference>
<protein>
    <recommendedName>
        <fullName evidence="2">Myotubularin phosphatase domain-containing protein</fullName>
    </recommendedName>
</protein>
<dbReference type="GO" id="GO:0005737">
    <property type="term" value="C:cytoplasm"/>
    <property type="evidence" value="ECO:0007669"/>
    <property type="project" value="TreeGrafter"/>
</dbReference>
<evidence type="ECO:0000256" key="1">
    <source>
        <dbReference type="ARBA" id="ARBA00007471"/>
    </source>
</evidence>
<dbReference type="EMBL" id="CAJOBP010091279">
    <property type="protein sequence ID" value="CAF4948358.1"/>
    <property type="molecule type" value="Genomic_DNA"/>
</dbReference>
<dbReference type="GO" id="GO:0019903">
    <property type="term" value="F:protein phosphatase binding"/>
    <property type="evidence" value="ECO:0007669"/>
    <property type="project" value="TreeGrafter"/>
</dbReference>
<dbReference type="GO" id="GO:0004438">
    <property type="term" value="F:phosphatidylinositol-3-phosphate phosphatase activity"/>
    <property type="evidence" value="ECO:0007669"/>
    <property type="project" value="TreeGrafter"/>
</dbReference>
<dbReference type="GO" id="GO:0046856">
    <property type="term" value="P:phosphatidylinositol dephosphorylation"/>
    <property type="evidence" value="ECO:0007669"/>
    <property type="project" value="TreeGrafter"/>
</dbReference>
<dbReference type="GO" id="GO:0106018">
    <property type="term" value="F:phosphatidylinositol-3,5-bisphosphate phosphatase activity"/>
    <property type="evidence" value="ECO:0007669"/>
    <property type="project" value="TreeGrafter"/>
</dbReference>
<dbReference type="InterPro" id="IPR030564">
    <property type="entry name" value="Myotubularin"/>
</dbReference>
<dbReference type="InterPro" id="IPR010569">
    <property type="entry name" value="Myotubularin-like_Pase_dom"/>
</dbReference>
<dbReference type="InterPro" id="IPR029021">
    <property type="entry name" value="Prot-tyrosine_phosphatase-like"/>
</dbReference>
<dbReference type="AlphaFoldDB" id="A0A821XSM0"/>
<evidence type="ECO:0000313" key="4">
    <source>
        <dbReference type="Proteomes" id="UP000663873"/>
    </source>
</evidence>
<reference evidence="3" key="1">
    <citation type="submission" date="2021-02" db="EMBL/GenBank/DDBJ databases">
        <authorList>
            <person name="Nowell W R."/>
        </authorList>
    </citation>
    <scope>NUCLEOTIDE SEQUENCE</scope>
</reference>
<accession>A0A821XSM0</accession>
<comment type="caution">
    <text evidence="3">The sequence shown here is derived from an EMBL/GenBank/DDBJ whole genome shotgun (WGS) entry which is preliminary data.</text>
</comment>
<feature type="non-terminal residue" evidence="3">
    <location>
        <position position="1"/>
    </location>
</feature>
<dbReference type="PANTHER" id="PTHR10807">
    <property type="entry name" value="MYOTUBULARIN-RELATED"/>
    <property type="match status" value="1"/>
</dbReference>
<organism evidence="3 4">
    <name type="scientific">Rotaria socialis</name>
    <dbReference type="NCBI Taxonomy" id="392032"/>
    <lineage>
        <taxon>Eukaryota</taxon>
        <taxon>Metazoa</taxon>
        <taxon>Spiralia</taxon>
        <taxon>Gnathifera</taxon>
        <taxon>Rotifera</taxon>
        <taxon>Eurotatoria</taxon>
        <taxon>Bdelloidea</taxon>
        <taxon>Philodinida</taxon>
        <taxon>Philodinidae</taxon>
        <taxon>Rotaria</taxon>
    </lineage>
</organism>
<name>A0A821XSM0_9BILA</name>